<proteinExistence type="predicted"/>
<dbReference type="EMBL" id="OMOI01000001">
    <property type="protein sequence ID" value="SPF75976.1"/>
    <property type="molecule type" value="Genomic_DNA"/>
</dbReference>
<organism evidence="1 2">
    <name type="scientific">Aliiroseovarius pelagivivens</name>
    <dbReference type="NCBI Taxonomy" id="1639690"/>
    <lineage>
        <taxon>Bacteria</taxon>
        <taxon>Pseudomonadati</taxon>
        <taxon>Pseudomonadota</taxon>
        <taxon>Alphaproteobacteria</taxon>
        <taxon>Rhodobacterales</taxon>
        <taxon>Paracoccaceae</taxon>
        <taxon>Aliiroseovarius</taxon>
    </lineage>
</organism>
<accession>A0A2R8AIW2</accession>
<reference evidence="1 2" key="1">
    <citation type="submission" date="2018-03" db="EMBL/GenBank/DDBJ databases">
        <authorList>
            <person name="Keele B.F."/>
        </authorList>
    </citation>
    <scope>NUCLEOTIDE SEQUENCE [LARGE SCALE GENOMIC DNA]</scope>
    <source>
        <strain evidence="1 2">CECT 8811</strain>
    </source>
</reference>
<dbReference type="RefSeq" id="WP_108856026.1">
    <property type="nucleotide sequence ID" value="NZ_OMOI01000001.1"/>
</dbReference>
<dbReference type="Proteomes" id="UP000244911">
    <property type="component" value="Unassembled WGS sequence"/>
</dbReference>
<keyword evidence="2" id="KW-1185">Reference proteome</keyword>
<evidence type="ECO:0000313" key="2">
    <source>
        <dbReference type="Proteomes" id="UP000244911"/>
    </source>
</evidence>
<evidence type="ECO:0008006" key="3">
    <source>
        <dbReference type="Google" id="ProtNLM"/>
    </source>
</evidence>
<gene>
    <name evidence="1" type="ORF">ALP8811_00971</name>
</gene>
<sequence>MAKTDNQPIQENELDLFFDAARQDAVEPSDTLMAAILADAQAHLPVVDPLPTPKAHKNSWISSVFATIGGWPAAASLATATVAGVWIGFTQPVQLETLSGGLVLAGDYATTDTSYALEDLAPGYLGTTLFAEDEG</sequence>
<dbReference type="OrthoDB" id="7863719at2"/>
<evidence type="ECO:0000313" key="1">
    <source>
        <dbReference type="EMBL" id="SPF75976.1"/>
    </source>
</evidence>
<name>A0A2R8AIW2_9RHOB</name>
<protein>
    <recommendedName>
        <fullName evidence="3">Dihydroorotate dehydrogenase</fullName>
    </recommendedName>
</protein>
<dbReference type="AlphaFoldDB" id="A0A2R8AIW2"/>